<gene>
    <name evidence="1" type="ORF">g.50726</name>
</gene>
<protein>
    <submittedName>
        <fullName evidence="1">Uncharacterized protein</fullName>
    </submittedName>
</protein>
<sequence length="107" mass="12147">GNVNSVFVRNGKPVEEKDCDESIDFEKSNGYIKQEALEPEIDCDESIDFEESDIYVKQEDLEPNIDCDNCDSIDIEESDIYVKEEALEPKIIDDVKPPVFTVSSLHS</sequence>
<name>A0A1B6FYU0_9HEMI</name>
<organism evidence="1">
    <name type="scientific">Cuerna arida</name>
    <dbReference type="NCBI Taxonomy" id="1464854"/>
    <lineage>
        <taxon>Eukaryota</taxon>
        <taxon>Metazoa</taxon>
        <taxon>Ecdysozoa</taxon>
        <taxon>Arthropoda</taxon>
        <taxon>Hexapoda</taxon>
        <taxon>Insecta</taxon>
        <taxon>Pterygota</taxon>
        <taxon>Neoptera</taxon>
        <taxon>Paraneoptera</taxon>
        <taxon>Hemiptera</taxon>
        <taxon>Auchenorrhyncha</taxon>
        <taxon>Membracoidea</taxon>
        <taxon>Cicadellidae</taxon>
        <taxon>Cicadellinae</taxon>
        <taxon>Proconiini</taxon>
        <taxon>Cuerna</taxon>
    </lineage>
</organism>
<evidence type="ECO:0000313" key="1">
    <source>
        <dbReference type="EMBL" id="JAS55349.1"/>
    </source>
</evidence>
<accession>A0A1B6FYU0</accession>
<feature type="non-terminal residue" evidence="1">
    <location>
        <position position="1"/>
    </location>
</feature>
<dbReference type="EMBL" id="GECZ01014420">
    <property type="protein sequence ID" value="JAS55349.1"/>
    <property type="molecule type" value="Transcribed_RNA"/>
</dbReference>
<reference evidence="1" key="1">
    <citation type="submission" date="2015-11" db="EMBL/GenBank/DDBJ databases">
        <title>De novo transcriptome assembly of four potential Pierce s Disease insect vectors from Arizona vineyards.</title>
        <authorList>
            <person name="Tassone E.E."/>
        </authorList>
    </citation>
    <scope>NUCLEOTIDE SEQUENCE</scope>
</reference>
<dbReference type="AlphaFoldDB" id="A0A1B6FYU0"/>
<proteinExistence type="predicted"/>
<feature type="non-terminal residue" evidence="1">
    <location>
        <position position="107"/>
    </location>
</feature>